<dbReference type="InterPro" id="IPR037401">
    <property type="entry name" value="SnoaL-like"/>
</dbReference>
<proteinExistence type="predicted"/>
<dbReference type="CDD" id="cd00531">
    <property type="entry name" value="NTF2_like"/>
    <property type="match status" value="1"/>
</dbReference>
<gene>
    <name evidence="3" type="ORF">GA0061105_12710</name>
</gene>
<dbReference type="Gene3D" id="3.10.450.50">
    <property type="match status" value="1"/>
</dbReference>
<dbReference type="STRING" id="1138170.GA0061105_12710"/>
<protein>
    <submittedName>
        <fullName evidence="3">SnoaL-like domain-containing protein</fullName>
    </submittedName>
</protein>
<dbReference type="AlphaFoldDB" id="A0A1C3YC27"/>
<dbReference type="EMBL" id="FMAJ01000027">
    <property type="protein sequence ID" value="SCB61919.1"/>
    <property type="molecule type" value="Genomic_DNA"/>
</dbReference>
<evidence type="ECO:0000313" key="4">
    <source>
        <dbReference type="Proteomes" id="UP000198723"/>
    </source>
</evidence>
<dbReference type="InterPro" id="IPR032710">
    <property type="entry name" value="NTF2-like_dom_sf"/>
</dbReference>
<evidence type="ECO:0000259" key="2">
    <source>
        <dbReference type="Pfam" id="PF13577"/>
    </source>
</evidence>
<feature type="region of interest" description="Disordered" evidence="1">
    <location>
        <begin position="176"/>
        <end position="200"/>
    </location>
</feature>
<dbReference type="Pfam" id="PF13577">
    <property type="entry name" value="SnoaL_4"/>
    <property type="match status" value="1"/>
</dbReference>
<feature type="domain" description="SnoaL-like" evidence="2">
    <location>
        <begin position="48"/>
        <end position="152"/>
    </location>
</feature>
<name>A0A1C3YC27_9HYPH</name>
<dbReference type="SUPFAM" id="SSF54427">
    <property type="entry name" value="NTF2-like"/>
    <property type="match status" value="1"/>
</dbReference>
<evidence type="ECO:0000256" key="1">
    <source>
        <dbReference type="SAM" id="MobiDB-lite"/>
    </source>
</evidence>
<accession>A0A1C3YC27</accession>
<organism evidence="3 4">
    <name type="scientific">Rhizobium aethiopicum</name>
    <dbReference type="NCBI Taxonomy" id="1138170"/>
    <lineage>
        <taxon>Bacteria</taxon>
        <taxon>Pseudomonadati</taxon>
        <taxon>Pseudomonadota</taxon>
        <taxon>Alphaproteobacteria</taxon>
        <taxon>Hyphomicrobiales</taxon>
        <taxon>Rhizobiaceae</taxon>
        <taxon>Rhizobium/Agrobacterium group</taxon>
        <taxon>Rhizobium</taxon>
    </lineage>
</organism>
<sequence>MSVRRCIERHFQLKTRLATGHGPRKWVELHDRERSATVLSVLPRDRRADEAGLRSSFWPDAQDVHGAYPGSAEGFIEFTLGVFKTEPRNIHQITNVLIEFISPTEAAVESYFTALQRGPDCGRIILARFLLCGRYCDHFQKREGEWRIADRTVVYDWLEEQTQQAASPEIERFGFRQPIGTSHSNDPVYTLGSGKEHESRGGIAARSAGAELFFSGTWC</sequence>
<reference evidence="3 4" key="1">
    <citation type="submission" date="2016-08" db="EMBL/GenBank/DDBJ databases">
        <authorList>
            <person name="Seilhamer J.J."/>
        </authorList>
    </citation>
    <scope>NUCLEOTIDE SEQUENCE [LARGE SCALE GENOMIC DNA]</scope>
    <source>
        <strain evidence="3 4">HBR26</strain>
    </source>
</reference>
<dbReference type="Proteomes" id="UP000198723">
    <property type="component" value="Unassembled WGS sequence"/>
</dbReference>
<evidence type="ECO:0000313" key="3">
    <source>
        <dbReference type="EMBL" id="SCB61919.1"/>
    </source>
</evidence>